<dbReference type="EMBL" id="BMAV01007550">
    <property type="protein sequence ID" value="GFY50538.1"/>
    <property type="molecule type" value="Genomic_DNA"/>
</dbReference>
<proteinExistence type="predicted"/>
<sequence>MRRGDPLWVHSVNQGWDYTTPIQGDSCQLGKGEREVSWIGAGWSAWEEEDSLRSPDAHDANPRDRLPFVQ</sequence>
<organism evidence="2 3">
    <name type="scientific">Trichonephila inaurata madagascariensis</name>
    <dbReference type="NCBI Taxonomy" id="2747483"/>
    <lineage>
        <taxon>Eukaryota</taxon>
        <taxon>Metazoa</taxon>
        <taxon>Ecdysozoa</taxon>
        <taxon>Arthropoda</taxon>
        <taxon>Chelicerata</taxon>
        <taxon>Arachnida</taxon>
        <taxon>Araneae</taxon>
        <taxon>Araneomorphae</taxon>
        <taxon>Entelegynae</taxon>
        <taxon>Araneoidea</taxon>
        <taxon>Nephilidae</taxon>
        <taxon>Trichonephila</taxon>
        <taxon>Trichonephila inaurata</taxon>
    </lineage>
</organism>
<gene>
    <name evidence="2" type="ORF">TNIN_343261</name>
</gene>
<evidence type="ECO:0000256" key="1">
    <source>
        <dbReference type="SAM" id="MobiDB-lite"/>
    </source>
</evidence>
<reference evidence="2" key="1">
    <citation type="submission" date="2020-08" db="EMBL/GenBank/DDBJ databases">
        <title>Multicomponent nature underlies the extraordinary mechanical properties of spider dragline silk.</title>
        <authorList>
            <person name="Kono N."/>
            <person name="Nakamura H."/>
            <person name="Mori M."/>
            <person name="Yoshida Y."/>
            <person name="Ohtoshi R."/>
            <person name="Malay A.D."/>
            <person name="Moran D.A.P."/>
            <person name="Tomita M."/>
            <person name="Numata K."/>
            <person name="Arakawa K."/>
        </authorList>
    </citation>
    <scope>NUCLEOTIDE SEQUENCE</scope>
</reference>
<feature type="region of interest" description="Disordered" evidence="1">
    <location>
        <begin position="49"/>
        <end position="70"/>
    </location>
</feature>
<feature type="compositionally biased region" description="Basic and acidic residues" evidence="1">
    <location>
        <begin position="51"/>
        <end position="70"/>
    </location>
</feature>
<evidence type="ECO:0000313" key="2">
    <source>
        <dbReference type="EMBL" id="GFY50538.1"/>
    </source>
</evidence>
<dbReference type="AlphaFoldDB" id="A0A8X7C1B0"/>
<accession>A0A8X7C1B0</accession>
<dbReference type="Proteomes" id="UP000886998">
    <property type="component" value="Unassembled WGS sequence"/>
</dbReference>
<protein>
    <submittedName>
        <fullName evidence="2">Uncharacterized protein</fullName>
    </submittedName>
</protein>
<keyword evidence="3" id="KW-1185">Reference proteome</keyword>
<name>A0A8X7C1B0_9ARAC</name>
<comment type="caution">
    <text evidence="2">The sequence shown here is derived from an EMBL/GenBank/DDBJ whole genome shotgun (WGS) entry which is preliminary data.</text>
</comment>
<evidence type="ECO:0000313" key="3">
    <source>
        <dbReference type="Proteomes" id="UP000886998"/>
    </source>
</evidence>